<dbReference type="Pfam" id="PF13365">
    <property type="entry name" value="Trypsin_2"/>
    <property type="match status" value="1"/>
</dbReference>
<feature type="region of interest" description="Disordered" evidence="5">
    <location>
        <begin position="54"/>
        <end position="73"/>
    </location>
</feature>
<dbReference type="SUPFAM" id="SSF50494">
    <property type="entry name" value="Trypsin-like serine proteases"/>
    <property type="match status" value="1"/>
</dbReference>
<evidence type="ECO:0000256" key="1">
    <source>
        <dbReference type="ARBA" id="ARBA00010541"/>
    </source>
</evidence>
<dbReference type="PANTHER" id="PTHR22939">
    <property type="entry name" value="SERINE PROTEASE FAMILY S1C HTRA-RELATED"/>
    <property type="match status" value="1"/>
</dbReference>
<dbReference type="InterPro" id="IPR001940">
    <property type="entry name" value="Peptidase_S1C"/>
</dbReference>
<reference evidence="8 9" key="1">
    <citation type="submission" date="2016-10" db="EMBL/GenBank/DDBJ databases">
        <authorList>
            <person name="de Groot N.N."/>
        </authorList>
    </citation>
    <scope>NUCLEOTIDE SEQUENCE [LARGE SCALE GENOMIC DNA]</scope>
    <source>
        <strain evidence="8 9">CGMCC 1.6291</strain>
    </source>
</reference>
<dbReference type="InterPro" id="IPR001478">
    <property type="entry name" value="PDZ"/>
</dbReference>
<evidence type="ECO:0000256" key="3">
    <source>
        <dbReference type="ARBA" id="ARBA00022801"/>
    </source>
</evidence>
<keyword evidence="6" id="KW-1133">Transmembrane helix</keyword>
<dbReference type="EMBL" id="FOEG01000002">
    <property type="protein sequence ID" value="SEO74962.1"/>
    <property type="molecule type" value="Genomic_DNA"/>
</dbReference>
<feature type="transmembrane region" description="Helical" evidence="6">
    <location>
        <begin position="12"/>
        <end position="34"/>
    </location>
</feature>
<evidence type="ECO:0000256" key="5">
    <source>
        <dbReference type="SAM" id="MobiDB-lite"/>
    </source>
</evidence>
<comment type="similarity">
    <text evidence="1">Belongs to the peptidase S1C family.</text>
</comment>
<dbReference type="GO" id="GO:0004252">
    <property type="term" value="F:serine-type endopeptidase activity"/>
    <property type="evidence" value="ECO:0007669"/>
    <property type="project" value="InterPro"/>
</dbReference>
<dbReference type="InterPro" id="IPR009003">
    <property type="entry name" value="Peptidase_S1_PA"/>
</dbReference>
<dbReference type="GO" id="GO:0006508">
    <property type="term" value="P:proteolysis"/>
    <property type="evidence" value="ECO:0007669"/>
    <property type="project" value="UniProtKB-KW"/>
</dbReference>
<proteinExistence type="inferred from homology"/>
<keyword evidence="6" id="KW-0812">Transmembrane</keyword>
<dbReference type="Gene3D" id="2.40.10.120">
    <property type="match status" value="1"/>
</dbReference>
<dbReference type="SUPFAM" id="SSF50156">
    <property type="entry name" value="PDZ domain-like"/>
    <property type="match status" value="1"/>
</dbReference>
<dbReference type="SMART" id="SM00228">
    <property type="entry name" value="PDZ"/>
    <property type="match status" value="1"/>
</dbReference>
<sequence length="401" mass="42524">MAPDADMQTRRAMRFLLTYSLLGMVAAAVIIWFFPGVLGLPGEPLRTITVQQAPETAAGEDGQPVREQGPASYADAVDAAAPAVVNIFTATRVARGEHSMYDDPLFREFFGDRDQDEEQTDTNLGSGVIVSDSGFILTSNHIVEGADAIQVSLNDGRAVEAQVVGTDPETDLAVLAIDMDDLPVITLGRSEELRVGDVVLAIGNPFGVGQTVTQGIVSATGRSRLGLTTFENFIQTDAAINPGNSGGALINAHGELVGINTAIFSRSGGSHGIGFAIPAVLAQGVMESIIEEGRVIRGWAGVEVQDITRSLAESFELDSRDGVLIAGIMRDGPADAAGLRPGDIVLSVDGEELRNSQDLLMRITERSPETTVSIVVLRDGEAFEQELTVQERPTAGELRRQ</sequence>
<evidence type="ECO:0000256" key="6">
    <source>
        <dbReference type="SAM" id="Phobius"/>
    </source>
</evidence>
<gene>
    <name evidence="8" type="ORF">SAMN04488052_102593</name>
</gene>
<evidence type="ECO:0000259" key="7">
    <source>
        <dbReference type="PROSITE" id="PS50106"/>
    </source>
</evidence>
<dbReference type="Pfam" id="PF13180">
    <property type="entry name" value="PDZ_2"/>
    <property type="match status" value="1"/>
</dbReference>
<accession>A0A1H8S8M1</accession>
<keyword evidence="9" id="KW-1185">Reference proteome</keyword>
<evidence type="ECO:0000313" key="8">
    <source>
        <dbReference type="EMBL" id="SEO74962.1"/>
    </source>
</evidence>
<keyword evidence="4" id="KW-0720">Serine protease</keyword>
<dbReference type="PRINTS" id="PR00834">
    <property type="entry name" value="PROTEASES2C"/>
</dbReference>
<feature type="domain" description="PDZ" evidence="7">
    <location>
        <begin position="289"/>
        <end position="380"/>
    </location>
</feature>
<dbReference type="PROSITE" id="PS50106">
    <property type="entry name" value="PDZ"/>
    <property type="match status" value="1"/>
</dbReference>
<name>A0A1H8S8M1_9GAMM</name>
<dbReference type="Gene3D" id="2.30.42.10">
    <property type="match status" value="1"/>
</dbReference>
<protein>
    <submittedName>
        <fullName evidence="8">Serine protease DegS</fullName>
    </submittedName>
</protein>
<dbReference type="AlphaFoldDB" id="A0A1H8S8M1"/>
<dbReference type="FunFam" id="2.40.10.10:FF:000001">
    <property type="entry name" value="Periplasmic serine protease DegS"/>
    <property type="match status" value="1"/>
</dbReference>
<evidence type="ECO:0000256" key="2">
    <source>
        <dbReference type="ARBA" id="ARBA00022670"/>
    </source>
</evidence>
<keyword evidence="2 8" id="KW-0645">Protease</keyword>
<organism evidence="8 9">
    <name type="scientific">Aquisalimonas asiatica</name>
    <dbReference type="NCBI Taxonomy" id="406100"/>
    <lineage>
        <taxon>Bacteria</taxon>
        <taxon>Pseudomonadati</taxon>
        <taxon>Pseudomonadota</taxon>
        <taxon>Gammaproteobacteria</taxon>
        <taxon>Chromatiales</taxon>
        <taxon>Ectothiorhodospiraceae</taxon>
        <taxon>Aquisalimonas</taxon>
    </lineage>
</organism>
<evidence type="ECO:0000256" key="4">
    <source>
        <dbReference type="ARBA" id="ARBA00022825"/>
    </source>
</evidence>
<dbReference type="STRING" id="406100.SAMN04488052_102593"/>
<dbReference type="InterPro" id="IPR036034">
    <property type="entry name" value="PDZ_sf"/>
</dbReference>
<dbReference type="PANTHER" id="PTHR22939:SF129">
    <property type="entry name" value="SERINE PROTEASE HTRA2, MITOCHONDRIAL"/>
    <property type="match status" value="1"/>
</dbReference>
<keyword evidence="3" id="KW-0378">Hydrolase</keyword>
<keyword evidence="6" id="KW-0472">Membrane</keyword>
<evidence type="ECO:0000313" key="9">
    <source>
        <dbReference type="Proteomes" id="UP000199657"/>
    </source>
</evidence>
<dbReference type="Proteomes" id="UP000199657">
    <property type="component" value="Unassembled WGS sequence"/>
</dbReference>